<protein>
    <recommendedName>
        <fullName evidence="3">MobA-like NTP transferase domain-containing protein</fullName>
    </recommendedName>
</protein>
<dbReference type="InterPro" id="IPR050065">
    <property type="entry name" value="GlmU-like"/>
</dbReference>
<evidence type="ECO:0000259" key="3">
    <source>
        <dbReference type="Pfam" id="PF12804"/>
    </source>
</evidence>
<organism evidence="4 5">
    <name type="scientific">Ruminococcus albus 8</name>
    <dbReference type="NCBI Taxonomy" id="246199"/>
    <lineage>
        <taxon>Bacteria</taxon>
        <taxon>Bacillati</taxon>
        <taxon>Bacillota</taxon>
        <taxon>Clostridia</taxon>
        <taxon>Eubacteriales</taxon>
        <taxon>Oscillospiraceae</taxon>
        <taxon>Ruminococcus</taxon>
    </lineage>
</organism>
<dbReference type="AlphaFoldDB" id="E9SC64"/>
<feature type="domain" description="MobA-like NTP transferase" evidence="3">
    <location>
        <begin position="3"/>
        <end position="124"/>
    </location>
</feature>
<dbReference type="Proteomes" id="UP000004259">
    <property type="component" value="Unassembled WGS sequence"/>
</dbReference>
<comment type="caution">
    <text evidence="4">The sequence shown here is derived from an EMBL/GenBank/DDBJ whole genome shotgun (WGS) entry which is preliminary data.</text>
</comment>
<evidence type="ECO:0000256" key="1">
    <source>
        <dbReference type="ARBA" id="ARBA00022679"/>
    </source>
</evidence>
<dbReference type="PANTHER" id="PTHR43584:SF8">
    <property type="entry name" value="N-ACETYLMURAMATE ALPHA-1-PHOSPHATE URIDYLYLTRANSFERASE"/>
    <property type="match status" value="1"/>
</dbReference>
<name>E9SC64_RUMAL</name>
<gene>
    <name evidence="4" type="ORF">CUS_6881</name>
</gene>
<evidence type="ECO:0000313" key="4">
    <source>
        <dbReference type="EMBL" id="EGC03108.1"/>
    </source>
</evidence>
<dbReference type="EMBL" id="ADKM02000075">
    <property type="protein sequence ID" value="EGC03108.1"/>
    <property type="molecule type" value="Genomic_DNA"/>
</dbReference>
<evidence type="ECO:0000256" key="2">
    <source>
        <dbReference type="ARBA" id="ARBA00022695"/>
    </source>
</evidence>
<dbReference type="InterPro" id="IPR025877">
    <property type="entry name" value="MobA-like_NTP_Trfase"/>
</dbReference>
<dbReference type="eggNOG" id="COG1213">
    <property type="taxonomic scope" value="Bacteria"/>
</dbReference>
<proteinExistence type="predicted"/>
<dbReference type="PANTHER" id="PTHR43584">
    <property type="entry name" value="NUCLEOTIDYL TRANSFERASE"/>
    <property type="match status" value="1"/>
</dbReference>
<dbReference type="OrthoDB" id="9802794at2"/>
<keyword evidence="2" id="KW-0548">Nucleotidyltransferase</keyword>
<accession>E9SC64</accession>
<dbReference type="RefSeq" id="WP_002849190.1">
    <property type="nucleotide sequence ID" value="NZ_ADKM02000075.1"/>
</dbReference>
<evidence type="ECO:0000313" key="5">
    <source>
        <dbReference type="Proteomes" id="UP000004259"/>
    </source>
</evidence>
<dbReference type="STRING" id="246199.CUS_6881"/>
<dbReference type="GO" id="GO:0016779">
    <property type="term" value="F:nucleotidyltransferase activity"/>
    <property type="evidence" value="ECO:0007669"/>
    <property type="project" value="UniProtKB-KW"/>
</dbReference>
<dbReference type="Pfam" id="PF12804">
    <property type="entry name" value="NTP_transf_3"/>
    <property type="match status" value="1"/>
</dbReference>
<keyword evidence="5" id="KW-1185">Reference proteome</keyword>
<dbReference type="InterPro" id="IPR029044">
    <property type="entry name" value="Nucleotide-diphossugar_trans"/>
</dbReference>
<reference evidence="4 5" key="1">
    <citation type="submission" date="2011-02" db="EMBL/GenBank/DDBJ databases">
        <authorList>
            <person name="Nelson K.E."/>
            <person name="Sutton G."/>
            <person name="Torralba M."/>
            <person name="Durkin S."/>
            <person name="Harkins D."/>
            <person name="Montgomery R."/>
            <person name="Ziemer C."/>
            <person name="Klaassens E."/>
            <person name="Ocuiv P."/>
            <person name="Morrison M."/>
        </authorList>
    </citation>
    <scope>NUCLEOTIDE SEQUENCE [LARGE SCALE GENOMIC DNA]</scope>
    <source>
        <strain evidence="4 5">8</strain>
    </source>
</reference>
<dbReference type="Gene3D" id="3.90.550.10">
    <property type="entry name" value="Spore Coat Polysaccharide Biosynthesis Protein SpsA, Chain A"/>
    <property type="match status" value="1"/>
</dbReference>
<sequence>MTALILNSGRGSRMGSLTDEHPKCMTVISSDETILSRQLRLLAEVGVNDVVMTTGFSEDILKSYADSLESPLNIRYVHNPVFMDTNYIYSIYLAREHLNDDILLLHGDLVFEKSVLEEIFHSAKSCMAVSSELPLPKKDFKAVIENGRIVKVGIEFFENAAAAQPLYKLSEKDWHIWLDSIISFCESGDDSKRRCYAENAFNEVSEICRVFPLDTGLRLCTEIDDPADLERVSSLLKKSVL</sequence>
<keyword evidence="1" id="KW-0808">Transferase</keyword>
<dbReference type="SUPFAM" id="SSF53448">
    <property type="entry name" value="Nucleotide-diphospho-sugar transferases"/>
    <property type="match status" value="1"/>
</dbReference>